<dbReference type="EMBL" id="BAAFRS010000127">
    <property type="protein sequence ID" value="GAB1223011.1"/>
    <property type="molecule type" value="Genomic_DNA"/>
</dbReference>
<proteinExistence type="predicted"/>
<evidence type="ECO:0000313" key="2">
    <source>
        <dbReference type="Proteomes" id="UP001628156"/>
    </source>
</evidence>
<gene>
    <name evidence="1" type="ORF">ENUP19_0127G0003</name>
</gene>
<accession>A0ABQ0DJK1</accession>
<comment type="caution">
    <text evidence="1">The sequence shown here is derived from an EMBL/GenBank/DDBJ whole genome shotgun (WGS) entry which is preliminary data.</text>
</comment>
<dbReference type="Proteomes" id="UP001628156">
    <property type="component" value="Unassembled WGS sequence"/>
</dbReference>
<keyword evidence="2" id="KW-1185">Reference proteome</keyword>
<organism evidence="1 2">
    <name type="scientific">Entamoeba nuttalli</name>
    <dbReference type="NCBI Taxonomy" id="412467"/>
    <lineage>
        <taxon>Eukaryota</taxon>
        <taxon>Amoebozoa</taxon>
        <taxon>Evosea</taxon>
        <taxon>Archamoebae</taxon>
        <taxon>Mastigamoebida</taxon>
        <taxon>Entamoebidae</taxon>
        <taxon>Entamoeba</taxon>
    </lineage>
</organism>
<evidence type="ECO:0000313" key="1">
    <source>
        <dbReference type="EMBL" id="GAB1223011.1"/>
    </source>
</evidence>
<name>A0ABQ0DJK1_9EUKA</name>
<sequence length="119" mass="13922">MKCLNFRCDILNCSSCPILPYTYNGYNTGYYLNSDNFCKQCLEHFLIALFVHQFICQEYSTMIYCLTYSPTYEKCSSYVFDCYSFSATPTLINYSTLSDYKCCSNYLISIECNSNNYLE</sequence>
<reference evidence="1 2" key="1">
    <citation type="journal article" date="2019" name="PLoS Negl. Trop. Dis.">
        <title>Whole genome sequencing of Entamoeba nuttalli reveals mammalian host-related molecular signatures and a novel octapeptide-repeat surface protein.</title>
        <authorList>
            <person name="Tanaka M."/>
            <person name="Makiuchi T."/>
            <person name="Komiyama T."/>
            <person name="Shiina T."/>
            <person name="Osaki K."/>
            <person name="Tachibana H."/>
        </authorList>
    </citation>
    <scope>NUCLEOTIDE SEQUENCE [LARGE SCALE GENOMIC DNA]</scope>
    <source>
        <strain evidence="1 2">P19-061405</strain>
    </source>
</reference>
<protein>
    <submittedName>
        <fullName evidence="1">Uncharacterized protein</fullName>
    </submittedName>
</protein>